<gene>
    <name evidence="3" type="ORF">OFUS_LOCUS20767</name>
</gene>
<dbReference type="PANTHER" id="PTHR11783">
    <property type="entry name" value="SULFOTRANSFERASE SULT"/>
    <property type="match status" value="1"/>
</dbReference>
<accession>A0A8J1TX64</accession>
<organism evidence="3 4">
    <name type="scientific">Owenia fusiformis</name>
    <name type="common">Polychaete worm</name>
    <dbReference type="NCBI Taxonomy" id="6347"/>
    <lineage>
        <taxon>Eukaryota</taxon>
        <taxon>Metazoa</taxon>
        <taxon>Spiralia</taxon>
        <taxon>Lophotrochozoa</taxon>
        <taxon>Annelida</taxon>
        <taxon>Polychaeta</taxon>
        <taxon>Sedentaria</taxon>
        <taxon>Canalipalpata</taxon>
        <taxon>Sabellida</taxon>
        <taxon>Oweniida</taxon>
        <taxon>Oweniidae</taxon>
        <taxon>Owenia</taxon>
    </lineage>
</organism>
<proteinExistence type="inferred from homology"/>
<sequence length="295" mass="35577">MAKDSIDVDGIMMAEYDGMYWPRFWPRSRPPKSNMNWEEWHREVQKMPCREDDVWTVSMPKAGLHWSSQILHMLMTGDTEVRYAETHFFEFNTPAETTAQSSPRLIQTHILPKYMPKDVWSKKNKILLILRNPKDQLVSFYHHIRSSEKLKTEDDGINRFYQRFVNKTLPYGDFFDFYDLWWKKFKTCDHVKLVTYEQLKKEFIKTVRDISEFLGKPITEDFLEKMAHVCSIENMQKNKEILDTPDIWEDEKGTMYRKGQVGDWKNHFTVATNEQFDKIIQERVNKDWDFKIIYE</sequence>
<dbReference type="InterPro" id="IPR000863">
    <property type="entry name" value="Sulfotransferase_dom"/>
</dbReference>
<comment type="similarity">
    <text evidence="1">Belongs to the sulfotransferase 1 family.</text>
</comment>
<comment type="caution">
    <text evidence="3">The sequence shown here is derived from an EMBL/GenBank/DDBJ whole genome shotgun (WGS) entry which is preliminary data.</text>
</comment>
<keyword evidence="4" id="KW-1185">Reference proteome</keyword>
<evidence type="ECO:0000313" key="3">
    <source>
        <dbReference type="EMBL" id="CAH1796347.1"/>
    </source>
</evidence>
<dbReference type="Proteomes" id="UP000749559">
    <property type="component" value="Unassembled WGS sequence"/>
</dbReference>
<keyword evidence="2" id="KW-0808">Transferase</keyword>
<evidence type="ECO:0000256" key="1">
    <source>
        <dbReference type="ARBA" id="ARBA00005771"/>
    </source>
</evidence>
<evidence type="ECO:0000256" key="2">
    <source>
        <dbReference type="ARBA" id="ARBA00022679"/>
    </source>
</evidence>
<dbReference type="GO" id="GO:0008146">
    <property type="term" value="F:sulfotransferase activity"/>
    <property type="evidence" value="ECO:0007669"/>
    <property type="project" value="InterPro"/>
</dbReference>
<dbReference type="EMBL" id="CAIIXF020000010">
    <property type="protein sequence ID" value="CAH1796347.1"/>
    <property type="molecule type" value="Genomic_DNA"/>
</dbReference>
<name>A0A8J1TX64_OWEFU</name>
<evidence type="ECO:0000313" key="4">
    <source>
        <dbReference type="Proteomes" id="UP000749559"/>
    </source>
</evidence>
<dbReference type="SUPFAM" id="SSF52540">
    <property type="entry name" value="P-loop containing nucleoside triphosphate hydrolases"/>
    <property type="match status" value="1"/>
</dbReference>
<dbReference type="OrthoDB" id="6341251at2759"/>
<protein>
    <submittedName>
        <fullName evidence="3">Uncharacterized protein</fullName>
    </submittedName>
</protein>
<dbReference type="InterPro" id="IPR027417">
    <property type="entry name" value="P-loop_NTPase"/>
</dbReference>
<reference evidence="3" key="1">
    <citation type="submission" date="2022-03" db="EMBL/GenBank/DDBJ databases">
        <authorList>
            <person name="Martin C."/>
        </authorList>
    </citation>
    <scope>NUCLEOTIDE SEQUENCE</scope>
</reference>
<dbReference type="Gene3D" id="3.40.50.300">
    <property type="entry name" value="P-loop containing nucleotide triphosphate hydrolases"/>
    <property type="match status" value="1"/>
</dbReference>
<dbReference type="AlphaFoldDB" id="A0A8J1TX64"/>
<dbReference type="Pfam" id="PF00685">
    <property type="entry name" value="Sulfotransfer_1"/>
    <property type="match status" value="1"/>
</dbReference>